<comment type="subcellular location">
    <subcellularLocation>
        <location evidence="1">Membrane</location>
        <topology evidence="1">Multi-pass membrane protein</topology>
    </subcellularLocation>
</comment>
<protein>
    <submittedName>
        <fullName evidence="5">Uncharacterized protein</fullName>
    </submittedName>
</protein>
<evidence type="ECO:0000256" key="3">
    <source>
        <dbReference type="ARBA" id="ARBA00022989"/>
    </source>
</evidence>
<dbReference type="PANTHER" id="PTHR31746:SF2">
    <property type="entry name" value="TRANSMEMBRANE PROTEIN 229A"/>
    <property type="match status" value="1"/>
</dbReference>
<keyword evidence="4" id="KW-0472">Membrane</keyword>
<proteinExistence type="predicted"/>
<keyword evidence="2" id="KW-0812">Transmembrane</keyword>
<dbReference type="GO" id="GO:0016020">
    <property type="term" value="C:membrane"/>
    <property type="evidence" value="ECO:0007669"/>
    <property type="project" value="UniProtKB-SubCell"/>
</dbReference>
<name>A0A414EN14_9FIRM</name>
<keyword evidence="3" id="KW-1133">Transmembrane helix</keyword>
<dbReference type="PANTHER" id="PTHR31746">
    <property type="entry name" value="TRANSMEMBRANE PROTEIN 229 FAMILY MEMBER"/>
    <property type="match status" value="1"/>
</dbReference>
<evidence type="ECO:0000256" key="2">
    <source>
        <dbReference type="ARBA" id="ARBA00022692"/>
    </source>
</evidence>
<evidence type="ECO:0000313" key="6">
    <source>
        <dbReference type="Proteomes" id="UP000283745"/>
    </source>
</evidence>
<dbReference type="InterPro" id="IPR010540">
    <property type="entry name" value="CmpB_TMEM229"/>
</dbReference>
<reference evidence="5 6" key="1">
    <citation type="submission" date="2018-08" db="EMBL/GenBank/DDBJ databases">
        <title>A genome reference for cultivated species of the human gut microbiota.</title>
        <authorList>
            <person name="Zou Y."/>
            <person name="Xue W."/>
            <person name="Luo G."/>
        </authorList>
    </citation>
    <scope>NUCLEOTIDE SEQUENCE [LARGE SCALE GENOMIC DNA]</scope>
    <source>
        <strain evidence="5 6">AM28-23</strain>
    </source>
</reference>
<evidence type="ECO:0000256" key="4">
    <source>
        <dbReference type="ARBA" id="ARBA00023136"/>
    </source>
</evidence>
<dbReference type="Pfam" id="PF06541">
    <property type="entry name" value="ABC_trans_CmpB"/>
    <property type="match status" value="1"/>
</dbReference>
<accession>A0A414EN14</accession>
<evidence type="ECO:0000313" key="5">
    <source>
        <dbReference type="EMBL" id="RHE42047.1"/>
    </source>
</evidence>
<sequence length="131" mass="14879">MNQNLSNFFLCGSAGWCLEILWTGLHSLLAGQRTMNGKTSLLMFPIYGCAAVIAPLYARIYTFPFFCRGLLYMFGFYLVEFVSGSILKEFEMCPWDYSGAAFQYRGIIRLDYAPLWFAAGLIFEKILTKAS</sequence>
<dbReference type="EMBL" id="QSKF01000001">
    <property type="protein sequence ID" value="RHE42047.1"/>
    <property type="molecule type" value="Genomic_DNA"/>
</dbReference>
<dbReference type="AlphaFoldDB" id="A0A414EN14"/>
<organism evidence="5 6">
    <name type="scientific">Blautia obeum</name>
    <dbReference type="NCBI Taxonomy" id="40520"/>
    <lineage>
        <taxon>Bacteria</taxon>
        <taxon>Bacillati</taxon>
        <taxon>Bacillota</taxon>
        <taxon>Clostridia</taxon>
        <taxon>Lachnospirales</taxon>
        <taxon>Lachnospiraceae</taxon>
        <taxon>Blautia</taxon>
    </lineage>
</organism>
<dbReference type="Proteomes" id="UP000283745">
    <property type="component" value="Unassembled WGS sequence"/>
</dbReference>
<evidence type="ECO:0000256" key="1">
    <source>
        <dbReference type="ARBA" id="ARBA00004141"/>
    </source>
</evidence>
<gene>
    <name evidence="5" type="ORF">DW740_01730</name>
</gene>
<comment type="caution">
    <text evidence="5">The sequence shown here is derived from an EMBL/GenBank/DDBJ whole genome shotgun (WGS) entry which is preliminary data.</text>
</comment>
<dbReference type="RefSeq" id="WP_015542992.1">
    <property type="nucleotide sequence ID" value="NZ_CABJFK010000001.1"/>
</dbReference>